<organism evidence="1 2">
    <name type="scientific">Pseudoxanthomonas putridarboris</name>
    <dbReference type="NCBI Taxonomy" id="752605"/>
    <lineage>
        <taxon>Bacteria</taxon>
        <taxon>Pseudomonadati</taxon>
        <taxon>Pseudomonadota</taxon>
        <taxon>Gammaproteobacteria</taxon>
        <taxon>Lysobacterales</taxon>
        <taxon>Lysobacteraceae</taxon>
        <taxon>Pseudoxanthomonas</taxon>
    </lineage>
</organism>
<comment type="caution">
    <text evidence="1">The sequence shown here is derived from an EMBL/GenBank/DDBJ whole genome shotgun (WGS) entry which is preliminary data.</text>
</comment>
<dbReference type="Proteomes" id="UP001459204">
    <property type="component" value="Unassembled WGS sequence"/>
</dbReference>
<dbReference type="EMBL" id="JBBWWT010000001">
    <property type="protein sequence ID" value="MEL1263179.1"/>
    <property type="molecule type" value="Genomic_DNA"/>
</dbReference>
<name>A0ABU9IX01_9GAMM</name>
<proteinExistence type="predicted"/>
<sequence length="98" mass="10912">MIGFDESAGTKLRAFLENGDIFVAEQVSVPALCERHWMECGDGPNDLDHAFHEFICIRPADEEELKSLSPEADLATFIERFREAAGSWNVLLSPNSSL</sequence>
<evidence type="ECO:0000313" key="1">
    <source>
        <dbReference type="EMBL" id="MEL1263179.1"/>
    </source>
</evidence>
<accession>A0ABU9IX01</accession>
<protein>
    <submittedName>
        <fullName evidence="1">Uncharacterized protein</fullName>
    </submittedName>
</protein>
<keyword evidence="2" id="KW-1185">Reference proteome</keyword>
<reference evidence="1 2" key="1">
    <citation type="submission" date="2024-04" db="EMBL/GenBank/DDBJ databases">
        <title>Draft genome sequence of Pseudoxanthomonas putridarboris WD12.</title>
        <authorList>
            <person name="Oh J."/>
        </authorList>
    </citation>
    <scope>NUCLEOTIDE SEQUENCE [LARGE SCALE GENOMIC DNA]</scope>
    <source>
        <strain evidence="1 2">WD12</strain>
    </source>
</reference>
<gene>
    <name evidence="1" type="ORF">AAD027_02205</name>
</gene>
<evidence type="ECO:0000313" key="2">
    <source>
        <dbReference type="Proteomes" id="UP001459204"/>
    </source>
</evidence>